<keyword evidence="3" id="KW-1185">Reference proteome</keyword>
<evidence type="ECO:0000256" key="1">
    <source>
        <dbReference type="SAM" id="SignalP"/>
    </source>
</evidence>
<proteinExistence type="predicted"/>
<organism evidence="2 3">
    <name type="scientific">Pseudoprevotella muciniphila</name>
    <dbReference type="NCBI Taxonomy" id="2133944"/>
    <lineage>
        <taxon>Bacteria</taxon>
        <taxon>Pseudomonadati</taxon>
        <taxon>Bacteroidota</taxon>
        <taxon>Bacteroidia</taxon>
        <taxon>Bacteroidales</taxon>
        <taxon>Prevotellaceae</taxon>
        <taxon>Pseudoprevotella</taxon>
    </lineage>
</organism>
<name>A0A5P8E6V8_9BACT</name>
<reference evidence="2 3" key="1">
    <citation type="submission" date="2018-11" db="EMBL/GenBank/DDBJ databases">
        <authorList>
            <person name="Na S.W."/>
            <person name="Baik M."/>
        </authorList>
    </citation>
    <scope>NUCLEOTIDE SEQUENCE [LARGE SCALE GENOMIC DNA]</scope>
    <source>
        <strain evidence="2 3">E39</strain>
    </source>
</reference>
<dbReference type="RefSeq" id="WP_111899015.1">
    <property type="nucleotide sequence ID" value="NZ_CP033459.1"/>
</dbReference>
<gene>
    <name evidence="2" type="ORF">C7Y71_006385</name>
</gene>
<dbReference type="AlphaFoldDB" id="A0A5P8E6V8"/>
<sequence length="560" mass="60765">MKKYLSLLFAVALTLGFAACSDVPAPYGINDIEDNNGGEENESSVRTLPFTATFAQSLEGFTAIDKIGNYLWKIDYGSAAITAYVNGENNRSDSWLISPQLDLRNIQHAKIAFEFILRYALNKEELKTNYKLLISKTFESGTPQEDDWTELEWNVVEGSNWNDWYNSGNINVPEEFCGQENVHVALRYIANSKAATWEVRNFSVTEGEGDYSPNPVVPADNDQVQQLDYTETFETSLGNYVNVNASGATGWKNDYSTAAISLYDNSSKTNKAGVNYLVSPPIALGSANAVHISYDYILRYNRGDENQKLLVIDNSNYDAETIEQNNWTTLVSKHTEGSNYTDFSKADVNVPSELMGKTIRVALRHSATDTESSTWEVKNLTVAAGTASGGTTPDPGTDPSVGDGITNAGYNTDLGVGLVSEQLGLANAAEVTNITLVDGTTLVFGKNGGTNSPKYYTIDKSLRLYANNKLTVTSSRPIKSIVFHCVATSSSGVSYMGNETLTATDAAGSTVSPAKDETNYVVTFTPAVGTITNTLDITNSHSSNSGGSQMRIVSLEVIYN</sequence>
<dbReference type="NCBIfam" id="NF038128">
    <property type="entry name" value="choice_anch_J"/>
    <property type="match status" value="2"/>
</dbReference>
<feature type="chain" id="PRO_5024404873" evidence="1">
    <location>
        <begin position="19"/>
        <end position="560"/>
    </location>
</feature>
<evidence type="ECO:0000313" key="3">
    <source>
        <dbReference type="Proteomes" id="UP000249375"/>
    </source>
</evidence>
<protein>
    <submittedName>
        <fullName evidence="2">Uncharacterized protein</fullName>
    </submittedName>
</protein>
<dbReference type="KEGG" id="alq:C7Y71_006385"/>
<dbReference type="Gene3D" id="2.60.120.200">
    <property type="match status" value="2"/>
</dbReference>
<dbReference type="EMBL" id="CP033459">
    <property type="protein sequence ID" value="QFQ12674.1"/>
    <property type="molecule type" value="Genomic_DNA"/>
</dbReference>
<keyword evidence="1" id="KW-0732">Signal</keyword>
<dbReference type="OrthoDB" id="1079888at2"/>
<feature type="signal peptide" evidence="1">
    <location>
        <begin position="1"/>
        <end position="18"/>
    </location>
</feature>
<dbReference type="Proteomes" id="UP000249375">
    <property type="component" value="Chromosome"/>
</dbReference>
<evidence type="ECO:0000313" key="2">
    <source>
        <dbReference type="EMBL" id="QFQ12674.1"/>
    </source>
</evidence>
<dbReference type="PROSITE" id="PS51257">
    <property type="entry name" value="PROKAR_LIPOPROTEIN"/>
    <property type="match status" value="1"/>
</dbReference>
<accession>A0A5P8E6V8</accession>